<dbReference type="InterPro" id="IPR036188">
    <property type="entry name" value="FAD/NAD-bd_sf"/>
</dbReference>
<dbReference type="SUPFAM" id="SSF51905">
    <property type="entry name" value="FAD/NAD(P)-binding domain"/>
    <property type="match status" value="1"/>
</dbReference>
<comment type="caution">
    <text evidence="2">The sequence shown here is derived from an EMBL/GenBank/DDBJ whole genome shotgun (WGS) entry which is preliminary data.</text>
</comment>
<accession>A0A6A1UVV0</accession>
<evidence type="ECO:0000313" key="2">
    <source>
        <dbReference type="EMBL" id="KAB1204564.1"/>
    </source>
</evidence>
<dbReference type="AlphaFoldDB" id="A0A6A1UVV0"/>
<proteinExistence type="predicted"/>
<dbReference type="PROSITE" id="PS51257">
    <property type="entry name" value="PROKAR_LIPOPROTEIN"/>
    <property type="match status" value="1"/>
</dbReference>
<dbReference type="InterPro" id="IPR053212">
    <property type="entry name" value="DHP_3-monooxygenase"/>
</dbReference>
<keyword evidence="3" id="KW-1185">Reference proteome</keyword>
<protein>
    <submittedName>
        <fullName evidence="2">Uncharacterized protein</fullName>
    </submittedName>
</protein>
<dbReference type="PANTHER" id="PTHR47469">
    <property type="entry name" value="MONOOXYGENASE-LIKE"/>
    <property type="match status" value="1"/>
</dbReference>
<evidence type="ECO:0000313" key="3">
    <source>
        <dbReference type="Proteomes" id="UP000516437"/>
    </source>
</evidence>
<dbReference type="PANTHER" id="PTHR47469:SF2">
    <property type="entry name" value="OS06G0597600 PROTEIN"/>
    <property type="match status" value="1"/>
</dbReference>
<dbReference type="Gene3D" id="3.30.9.60">
    <property type="match status" value="1"/>
</dbReference>
<dbReference type="OrthoDB" id="16820at2759"/>
<gene>
    <name evidence="2" type="ORF">CJ030_MR8G021784</name>
</gene>
<reference evidence="2 3" key="1">
    <citation type="journal article" date="2019" name="Plant Biotechnol. J.">
        <title>The red bayberry genome and genetic basis of sex determination.</title>
        <authorList>
            <person name="Jia H.M."/>
            <person name="Jia H.J."/>
            <person name="Cai Q.L."/>
            <person name="Wang Y."/>
            <person name="Zhao H.B."/>
            <person name="Yang W.F."/>
            <person name="Wang G.Y."/>
            <person name="Li Y.H."/>
            <person name="Zhan D.L."/>
            <person name="Shen Y.T."/>
            <person name="Niu Q.F."/>
            <person name="Chang L."/>
            <person name="Qiu J."/>
            <person name="Zhao L."/>
            <person name="Xie H.B."/>
            <person name="Fu W.Y."/>
            <person name="Jin J."/>
            <person name="Li X.W."/>
            <person name="Jiao Y."/>
            <person name="Zhou C.C."/>
            <person name="Tu T."/>
            <person name="Chai C.Y."/>
            <person name="Gao J.L."/>
            <person name="Fan L.J."/>
            <person name="van de Weg E."/>
            <person name="Wang J.Y."/>
            <person name="Gao Z.S."/>
        </authorList>
    </citation>
    <scope>NUCLEOTIDE SEQUENCE [LARGE SCALE GENOMIC DNA]</scope>
    <source>
        <tissue evidence="2">Leaves</tissue>
    </source>
</reference>
<organism evidence="2 3">
    <name type="scientific">Morella rubra</name>
    <name type="common">Chinese bayberry</name>
    <dbReference type="NCBI Taxonomy" id="262757"/>
    <lineage>
        <taxon>Eukaryota</taxon>
        <taxon>Viridiplantae</taxon>
        <taxon>Streptophyta</taxon>
        <taxon>Embryophyta</taxon>
        <taxon>Tracheophyta</taxon>
        <taxon>Spermatophyta</taxon>
        <taxon>Magnoliopsida</taxon>
        <taxon>eudicotyledons</taxon>
        <taxon>Gunneridae</taxon>
        <taxon>Pentapetalae</taxon>
        <taxon>rosids</taxon>
        <taxon>fabids</taxon>
        <taxon>Fagales</taxon>
        <taxon>Myricaceae</taxon>
        <taxon>Morella</taxon>
    </lineage>
</organism>
<name>A0A6A1UVV0_9ROSI</name>
<dbReference type="EMBL" id="RXIC02000026">
    <property type="protein sequence ID" value="KAB1204564.1"/>
    <property type="molecule type" value="Genomic_DNA"/>
</dbReference>
<feature type="region of interest" description="Disordered" evidence="1">
    <location>
        <begin position="298"/>
        <end position="328"/>
    </location>
</feature>
<feature type="compositionally biased region" description="Polar residues" evidence="1">
    <location>
        <begin position="298"/>
        <end position="311"/>
    </location>
</feature>
<dbReference type="SUPFAM" id="SSF54373">
    <property type="entry name" value="FAD-linked reductases, C-terminal domain"/>
    <property type="match status" value="1"/>
</dbReference>
<evidence type="ECO:0000256" key="1">
    <source>
        <dbReference type="SAM" id="MobiDB-lite"/>
    </source>
</evidence>
<dbReference type="Gene3D" id="3.50.50.60">
    <property type="entry name" value="FAD/NAD(P)-binding domain"/>
    <property type="match status" value="1"/>
</dbReference>
<sequence length="470" mass="52843">MSEKEKPKAVVVGGSIAGVSCAHALISAGWEVVVLEKSCAPTAATRTATGAGLGLDPLALGLIQSWLGRPELLQNSTLPLTVDLNQATDSEKKVSQMLTRDENFNFRAALWADLHRLLYNSLPANIFLWGHLFLSLYISDDKTYVKIKAKVLQTGKTVEIVANLLVAADGSLSSIRQSFFPEFKLRYSGYCAWRGVLDFSGNENSDTVLAIRRAYPELGKCLYFDLGPGTHCVLYELPDRRLNWLWNPSKRMFHMIREKQTNIQHPMFHLPSHPRLQTQHLTDQNQAITFKPTANQIQRTNNPRSSQQLQFHQPKDPGEGYAPCTGYRGSPHGRWERNSVTMKVSSEMVQKMYQESENIWVPELVRVMKETKDPFLNFIYDGDPLEKFLVGKCGVSWGRSSPDNSSWAEKHEHVSVGCSSFRQMPCKVGSRKFTISFRRISDHSTSSHFQASSACQAIGSHQTRFSSSRS</sequence>
<dbReference type="Proteomes" id="UP000516437">
    <property type="component" value="Chromosome 8"/>
</dbReference>